<comment type="caution">
    <text evidence="1">The sequence shown here is derived from an EMBL/GenBank/DDBJ whole genome shotgun (WGS) entry which is preliminary data.</text>
</comment>
<evidence type="ECO:0000313" key="2">
    <source>
        <dbReference type="Proteomes" id="UP000660380"/>
    </source>
</evidence>
<sequence length="74" mass="8510">MSVKSETVEQRLEILEAEVAFLKNQLKIAPPTTKPWWEKIAGTFVNNPAYDEAMQLGREYRESQRSHSGESEDI</sequence>
<keyword evidence="2" id="KW-1185">Reference proteome</keyword>
<gene>
    <name evidence="1" type="ORF">H6G81_04125</name>
</gene>
<protein>
    <submittedName>
        <fullName evidence="1">Uncharacterized protein</fullName>
    </submittedName>
</protein>
<reference evidence="1 2" key="1">
    <citation type="journal article" date="2020" name="ISME J.">
        <title>Comparative genomics reveals insights into cyanobacterial evolution and habitat adaptation.</title>
        <authorList>
            <person name="Chen M.Y."/>
            <person name="Teng W.K."/>
            <person name="Zhao L."/>
            <person name="Hu C.X."/>
            <person name="Zhou Y.K."/>
            <person name="Han B.P."/>
            <person name="Song L.R."/>
            <person name="Shu W.S."/>
        </authorList>
    </citation>
    <scope>NUCLEOTIDE SEQUENCE [LARGE SCALE GENOMIC DNA]</scope>
    <source>
        <strain evidence="1 2">FACHB-248</strain>
    </source>
</reference>
<dbReference type="EMBL" id="JACJTA010000005">
    <property type="protein sequence ID" value="MBD2603735.1"/>
    <property type="molecule type" value="Genomic_DNA"/>
</dbReference>
<evidence type="ECO:0000313" key="1">
    <source>
        <dbReference type="EMBL" id="MBD2603735.1"/>
    </source>
</evidence>
<name>A0ABR8GK15_9CYAN</name>
<organism evidence="1 2">
    <name type="scientific">Scytonema hofmannii FACHB-248</name>
    <dbReference type="NCBI Taxonomy" id="1842502"/>
    <lineage>
        <taxon>Bacteria</taxon>
        <taxon>Bacillati</taxon>
        <taxon>Cyanobacteriota</taxon>
        <taxon>Cyanophyceae</taxon>
        <taxon>Nostocales</taxon>
        <taxon>Scytonemataceae</taxon>
        <taxon>Scytonema</taxon>
    </lineage>
</organism>
<dbReference type="Proteomes" id="UP000660380">
    <property type="component" value="Unassembled WGS sequence"/>
</dbReference>
<dbReference type="RefSeq" id="WP_038296546.1">
    <property type="nucleotide sequence ID" value="NZ_JACJTA010000005.1"/>
</dbReference>
<proteinExistence type="predicted"/>
<accession>A0ABR8GK15</accession>